<dbReference type="GO" id="GO:0046872">
    <property type="term" value="F:metal ion binding"/>
    <property type="evidence" value="ECO:0007669"/>
    <property type="project" value="UniProtKB-KW"/>
</dbReference>
<dbReference type="Gene3D" id="1.50.10.10">
    <property type="match status" value="1"/>
</dbReference>
<dbReference type="SUPFAM" id="SSF158745">
    <property type="entry name" value="LanC-like"/>
    <property type="match status" value="1"/>
</dbReference>
<evidence type="ECO:0000259" key="2">
    <source>
        <dbReference type="Pfam" id="PF13575"/>
    </source>
</evidence>
<organism evidence="3 4">
    <name type="scientific">Dictyobacter aurantiacus</name>
    <dbReference type="NCBI Taxonomy" id="1936993"/>
    <lineage>
        <taxon>Bacteria</taxon>
        <taxon>Bacillati</taxon>
        <taxon>Chloroflexota</taxon>
        <taxon>Ktedonobacteria</taxon>
        <taxon>Ktedonobacterales</taxon>
        <taxon>Dictyobacteraceae</taxon>
        <taxon>Dictyobacter</taxon>
    </lineage>
</organism>
<name>A0A401ZH03_9CHLR</name>
<evidence type="ECO:0000313" key="4">
    <source>
        <dbReference type="Proteomes" id="UP000287224"/>
    </source>
</evidence>
<feature type="binding site" evidence="1">
    <location>
        <position position="1022"/>
    </location>
    <ligand>
        <name>Zn(2+)</name>
        <dbReference type="ChEBI" id="CHEBI:29105"/>
    </ligand>
</feature>
<keyword evidence="1" id="KW-0862">Zinc</keyword>
<dbReference type="PRINTS" id="PR01950">
    <property type="entry name" value="LANCSUPER"/>
</dbReference>
<dbReference type="GO" id="GO:0005975">
    <property type="term" value="P:carbohydrate metabolic process"/>
    <property type="evidence" value="ECO:0007669"/>
    <property type="project" value="InterPro"/>
</dbReference>
<comment type="caution">
    <text evidence="3">The sequence shown here is derived from an EMBL/GenBank/DDBJ whole genome shotgun (WGS) entry which is preliminary data.</text>
</comment>
<feature type="domain" description="Lantibiotic biosynthesis protein dehydration" evidence="2">
    <location>
        <begin position="238"/>
        <end position="612"/>
    </location>
</feature>
<evidence type="ECO:0000313" key="3">
    <source>
        <dbReference type="EMBL" id="GCE05968.1"/>
    </source>
</evidence>
<sequence length="1116" mass="125339">MKKILTTTTHTAPLLWQTPHWYHATTLEERIASLSAANTNFASEQNDKEQAHKKLQRWKEQLPFNNGSSFADRLAMDGITEEDLLVLLGEPIEALYARLAQAPAPDWLTRLADNLETDDSLATIARLFKEAEDTPGAYALLQPFYPLMQKGVDQLQAQIAVLSERYDRLPFRPDTILALLLPNLARQIMPKISRTFVLELNIARLRGQLQGDTPRERFRCYLQQLGQHENLRAFLEEYCILARQLMVTIDAWVDCSLEFLRHLCKDWEEILAVFSPEQAPGILIKVAGGAGDTHRNGHSVMILKFQSGWQLVYKPRSLGIDAHFQELLTWLNTRGNHPAFRTLKVVNKVSYGWMEYVPDTECTSEDEIRRFYERQGGYLALLYALDAIDFHAENVIAAGEHPLLIDLEALFHPRIKIEGAYDIERPAANALAHSVTRIALLPQRIWSNDEAEGIDMSGLGRTEGQLTPHPIAQWEDVGTDEMKLIRERVKMSGNKNCPKFHGQNVLALDFIDSLITGFTSMYQLLMKHRDAFIADVLPRFAHDEVRFIARATRTYALLLTESSHPNVLRDALKQERFFDRLWIAAEDQPHLQRLIPAERADMQRGDVPIFTTHPDSRDLFTSQGKRIPGFFAATSMESVKQHIQQLNEKDLYRQVWMIRAAFTSIPESEQYADRWRDAVYTSQVNCLATCHERLLAAACAIGNRLDRSALRTGQLVDWYGVTHVKEHAWSIAPAGMDLYSGLPGIILFLSYLSTTTGDAHYRDVARQALKTLRLQVAQVQKRPALASIGAFTGIGSCIYLFSHLARLWREPVLLQEAEALVQLFPSKIEQDTQFNIVDGAAGCLANLLVLNAVAPSPATLATAIKCGDHLLAHAYPISEGLTWKTSKQEPLTGFSHGTIGIAWSLFKLAAASGEERFRQAASLALAYERSLFSSARQSRQLRNSSGALQQDHNMKNEEELQQAYGMAWSRGMPGIALGLLDCLQYVDDASMHCEVEMALNTIIAYGAGYHHKPIGPNHSLYHGDAGNLEALLVASQTLAHLEYHQHVEHIASRFLEHIERSGGIMGVPLNVETPGLMLGLSGIGYELLRLARPDAVPSILLLVPPINFDEMQMSKQ</sequence>
<keyword evidence="4" id="KW-1185">Reference proteome</keyword>
<dbReference type="InterPro" id="IPR025410">
    <property type="entry name" value="Lant_dehyd"/>
</dbReference>
<proteinExistence type="predicted"/>
<dbReference type="Proteomes" id="UP000287224">
    <property type="component" value="Unassembled WGS sequence"/>
</dbReference>
<dbReference type="Pfam" id="PF05147">
    <property type="entry name" value="LANC_like"/>
    <property type="match status" value="1"/>
</dbReference>
<dbReference type="InterPro" id="IPR012341">
    <property type="entry name" value="6hp_glycosidase-like_sf"/>
</dbReference>
<reference evidence="4" key="1">
    <citation type="submission" date="2018-12" db="EMBL/GenBank/DDBJ databases">
        <title>Tengunoibacter tsumagoiensis gen. nov., sp. nov., Dictyobacter kobayashii sp. nov., D. alpinus sp. nov., and D. joshuensis sp. nov. and description of Dictyobacteraceae fam. nov. within the order Ktedonobacterales isolated from Tengu-no-mugimeshi.</title>
        <authorList>
            <person name="Wang C.M."/>
            <person name="Zheng Y."/>
            <person name="Sakai Y."/>
            <person name="Toyoda A."/>
            <person name="Minakuchi Y."/>
            <person name="Abe K."/>
            <person name="Yokota A."/>
            <person name="Yabe S."/>
        </authorList>
    </citation>
    <scope>NUCLEOTIDE SEQUENCE [LARGE SCALE GENOMIC DNA]</scope>
    <source>
        <strain evidence="4">S-27</strain>
    </source>
</reference>
<dbReference type="AlphaFoldDB" id="A0A401ZH03"/>
<dbReference type="InterPro" id="IPR007822">
    <property type="entry name" value="LANC-like"/>
</dbReference>
<dbReference type="CDD" id="cd04792">
    <property type="entry name" value="LanM-like"/>
    <property type="match status" value="1"/>
</dbReference>
<dbReference type="RefSeq" id="WP_126596969.1">
    <property type="nucleotide sequence ID" value="NZ_BIFQ01000001.1"/>
</dbReference>
<accession>A0A401ZH03</accession>
<dbReference type="NCBIfam" id="TIGR03897">
    <property type="entry name" value="lanti_2_LanM"/>
    <property type="match status" value="1"/>
</dbReference>
<dbReference type="EMBL" id="BIFQ01000001">
    <property type="protein sequence ID" value="GCE05968.1"/>
    <property type="molecule type" value="Genomic_DNA"/>
</dbReference>
<keyword evidence="1" id="KW-0479">Metal-binding</keyword>
<gene>
    <name evidence="3" type="primary">cylM_1</name>
    <name evidence="3" type="ORF">KDAU_32970</name>
</gene>
<protein>
    <submittedName>
        <fullName evidence="3">Type 2 lantibiotic biosynthesis protein</fullName>
    </submittedName>
</protein>
<dbReference type="PIRSF" id="PIRSF037228">
    <property type="entry name" value="Lant_mod_RumM"/>
    <property type="match status" value="1"/>
</dbReference>
<dbReference type="GO" id="GO:0031179">
    <property type="term" value="P:peptide modification"/>
    <property type="evidence" value="ECO:0007669"/>
    <property type="project" value="InterPro"/>
</dbReference>
<dbReference type="OrthoDB" id="135318at2"/>
<dbReference type="InterPro" id="IPR017146">
    <property type="entry name" value="Lanti_2_LanM"/>
</dbReference>
<dbReference type="Pfam" id="PF13575">
    <property type="entry name" value="DUF4135"/>
    <property type="match status" value="1"/>
</dbReference>
<dbReference type="SMART" id="SM01260">
    <property type="entry name" value="LANC_like"/>
    <property type="match status" value="1"/>
</dbReference>
<evidence type="ECO:0000256" key="1">
    <source>
        <dbReference type="PIRSR" id="PIRSR607822-1"/>
    </source>
</evidence>